<sequence>MTWFFDPLLPLHYEMIVIDPPWGFDLYSKEGAKKSALAKYELMKDVDILAMPVGKLASMNCLLYCWATAPQLPLAIDCVKAWGFEYKSVLVWKKTTPSGKTRMGTGYRVRTTGEVVVVATLGNPKQAQIPQTIFDGIAREHSRKPDEFYELCDRVMPHARRADVFARESRAGWHSFGNEATKFDEVAA</sequence>
<dbReference type="InterPro" id="IPR029063">
    <property type="entry name" value="SAM-dependent_MTases_sf"/>
</dbReference>
<evidence type="ECO:0000256" key="3">
    <source>
        <dbReference type="ARBA" id="ARBA00022691"/>
    </source>
</evidence>
<protein>
    <submittedName>
        <fullName evidence="5">MT-A70 family protein</fullName>
    </submittedName>
</protein>
<keyword evidence="1" id="KW-0489">Methyltransferase</keyword>
<evidence type="ECO:0000313" key="5">
    <source>
        <dbReference type="EMBL" id="AVH41846.1"/>
    </source>
</evidence>
<proteinExistence type="inferred from homology"/>
<dbReference type="Pfam" id="PF05063">
    <property type="entry name" value="MT-A70"/>
    <property type="match status" value="1"/>
</dbReference>
<dbReference type="InterPro" id="IPR007757">
    <property type="entry name" value="MT-A70-like"/>
</dbReference>
<dbReference type="InterPro" id="IPR002052">
    <property type="entry name" value="DNA_methylase_N6_adenine_CS"/>
</dbReference>
<dbReference type="PROSITE" id="PS51143">
    <property type="entry name" value="MT_A70"/>
    <property type="match status" value="1"/>
</dbReference>
<comment type="similarity">
    <text evidence="4">Belongs to the MT-A70-like family.</text>
</comment>
<accession>A0A2L2LC66</accession>
<evidence type="ECO:0000256" key="4">
    <source>
        <dbReference type="PROSITE-ProRule" id="PRU00489"/>
    </source>
</evidence>
<dbReference type="REBASE" id="239393">
    <property type="entry name" value="M.Atu1609ORF17920P"/>
</dbReference>
<organism evidence="5 6">
    <name type="scientific">Agrobacterium tumefaciens</name>
    <dbReference type="NCBI Taxonomy" id="358"/>
    <lineage>
        <taxon>Bacteria</taxon>
        <taxon>Pseudomonadati</taxon>
        <taxon>Pseudomonadota</taxon>
        <taxon>Alphaproteobacteria</taxon>
        <taxon>Hyphomicrobiales</taxon>
        <taxon>Rhizobiaceae</taxon>
        <taxon>Rhizobium/Agrobacterium group</taxon>
        <taxon>Agrobacterium</taxon>
        <taxon>Agrobacterium tumefaciens complex</taxon>
    </lineage>
</organism>
<dbReference type="GO" id="GO:0003676">
    <property type="term" value="F:nucleic acid binding"/>
    <property type="evidence" value="ECO:0007669"/>
    <property type="project" value="InterPro"/>
</dbReference>
<dbReference type="Gene3D" id="3.40.50.150">
    <property type="entry name" value="Vaccinia Virus protein VP39"/>
    <property type="match status" value="1"/>
</dbReference>
<evidence type="ECO:0000256" key="2">
    <source>
        <dbReference type="ARBA" id="ARBA00022679"/>
    </source>
</evidence>
<name>A0A2L2LC66_AGRTU</name>
<reference evidence="5 6" key="1">
    <citation type="submission" date="2018-02" db="EMBL/GenBank/DDBJ databases">
        <title>Complete genome sequence of Agrobacterium tumefaciens 1D1609.</title>
        <authorList>
            <person name="Cho S.-T."/>
            <person name="Haryono M."/>
            <person name="Chang H.-H."/>
            <person name="Santos M.N."/>
            <person name="Lai E.-M."/>
            <person name="Kuo C.-H."/>
        </authorList>
    </citation>
    <scope>NUCLEOTIDE SEQUENCE [LARGE SCALE GENOMIC DNA]</scope>
    <source>
        <strain evidence="5 6">1D1609</strain>
    </source>
</reference>
<dbReference type="PANTHER" id="PTHR12829">
    <property type="entry name" value="N6-ADENOSINE-METHYLTRANSFERASE"/>
    <property type="match status" value="1"/>
</dbReference>
<dbReference type="EMBL" id="CP026924">
    <property type="protein sequence ID" value="AVH41846.1"/>
    <property type="molecule type" value="Genomic_DNA"/>
</dbReference>
<dbReference type="SUPFAM" id="SSF53335">
    <property type="entry name" value="S-adenosyl-L-methionine-dependent methyltransferases"/>
    <property type="match status" value="1"/>
</dbReference>
<evidence type="ECO:0000256" key="1">
    <source>
        <dbReference type="ARBA" id="ARBA00022603"/>
    </source>
</evidence>
<keyword evidence="2" id="KW-0808">Transferase</keyword>
<dbReference type="AlphaFoldDB" id="A0A2L2LC66"/>
<evidence type="ECO:0000313" key="6">
    <source>
        <dbReference type="Proteomes" id="UP000237717"/>
    </source>
</evidence>
<dbReference type="RefSeq" id="WP_104679456.1">
    <property type="nucleotide sequence ID" value="NZ_CP026924.1"/>
</dbReference>
<dbReference type="Proteomes" id="UP000237717">
    <property type="component" value="Chromosome I"/>
</dbReference>
<keyword evidence="3" id="KW-0949">S-adenosyl-L-methionine</keyword>
<gene>
    <name evidence="5" type="ORF">At1D1609_17920</name>
</gene>
<dbReference type="PROSITE" id="PS00092">
    <property type="entry name" value="N6_MTASE"/>
    <property type="match status" value="1"/>
</dbReference>
<dbReference type="GO" id="GO:0032259">
    <property type="term" value="P:methylation"/>
    <property type="evidence" value="ECO:0007669"/>
    <property type="project" value="UniProtKB-KW"/>
</dbReference>
<dbReference type="GO" id="GO:0008168">
    <property type="term" value="F:methyltransferase activity"/>
    <property type="evidence" value="ECO:0007669"/>
    <property type="project" value="UniProtKB-KW"/>
</dbReference>
<dbReference type="PANTHER" id="PTHR12829:SF7">
    <property type="entry name" value="N6-ADENOSINE-METHYLTRANSFERASE CATALYTIC SUBUNIT"/>
    <property type="match status" value="1"/>
</dbReference>